<feature type="modified residue" description="4-aspartylphosphate" evidence="6">
    <location>
        <position position="62"/>
    </location>
</feature>
<evidence type="ECO:0000256" key="2">
    <source>
        <dbReference type="ARBA" id="ARBA00023012"/>
    </source>
</evidence>
<proteinExistence type="predicted"/>
<dbReference type="EMBL" id="CP034086">
    <property type="protein sequence ID" value="AZG78607.1"/>
    <property type="molecule type" value="Genomic_DNA"/>
</dbReference>
<evidence type="ECO:0000256" key="5">
    <source>
        <dbReference type="ARBA" id="ARBA00023163"/>
    </source>
</evidence>
<dbReference type="PANTHER" id="PTHR48111:SF4">
    <property type="entry name" value="DNA-BINDING DUAL TRANSCRIPTIONAL REGULATOR OMPR"/>
    <property type="match status" value="1"/>
</dbReference>
<keyword evidence="5" id="KW-0804">Transcription</keyword>
<evidence type="ECO:0000256" key="4">
    <source>
        <dbReference type="ARBA" id="ARBA00023125"/>
    </source>
</evidence>
<feature type="domain" description="OmpR/PhoB-type" evidence="9">
    <location>
        <begin position="139"/>
        <end position="233"/>
    </location>
</feature>
<dbReference type="SUPFAM" id="SSF52172">
    <property type="entry name" value="CheY-like"/>
    <property type="match status" value="1"/>
</dbReference>
<keyword evidence="1 6" id="KW-0597">Phosphoprotein</keyword>
<dbReference type="PROSITE" id="PS51755">
    <property type="entry name" value="OMPR_PHOB"/>
    <property type="match status" value="1"/>
</dbReference>
<dbReference type="Gene3D" id="6.10.250.690">
    <property type="match status" value="1"/>
</dbReference>
<protein>
    <submittedName>
        <fullName evidence="10">Response regulator</fullName>
    </submittedName>
</protein>
<evidence type="ECO:0000256" key="7">
    <source>
        <dbReference type="PROSITE-ProRule" id="PRU01091"/>
    </source>
</evidence>
<dbReference type="GO" id="GO:0005829">
    <property type="term" value="C:cytosol"/>
    <property type="evidence" value="ECO:0007669"/>
    <property type="project" value="TreeGrafter"/>
</dbReference>
<dbReference type="Gene3D" id="1.10.10.10">
    <property type="entry name" value="Winged helix-like DNA-binding domain superfamily/Winged helix DNA-binding domain"/>
    <property type="match status" value="1"/>
</dbReference>
<dbReference type="SMART" id="SM00448">
    <property type="entry name" value="REC"/>
    <property type="match status" value="1"/>
</dbReference>
<dbReference type="InterPro" id="IPR001789">
    <property type="entry name" value="Sig_transdc_resp-reg_receiver"/>
</dbReference>
<dbReference type="SMART" id="SM00862">
    <property type="entry name" value="Trans_reg_C"/>
    <property type="match status" value="1"/>
</dbReference>
<dbReference type="RefSeq" id="WP_124740131.1">
    <property type="nucleotide sequence ID" value="NZ_CP034086.1"/>
</dbReference>
<dbReference type="InterPro" id="IPR016032">
    <property type="entry name" value="Sig_transdc_resp-reg_C-effctor"/>
</dbReference>
<dbReference type="InterPro" id="IPR001867">
    <property type="entry name" value="OmpR/PhoB-type_DNA-bd"/>
</dbReference>
<dbReference type="SUPFAM" id="SSF46894">
    <property type="entry name" value="C-terminal effector domain of the bipartite response regulators"/>
    <property type="match status" value="1"/>
</dbReference>
<accession>A0A3G8M9V2</accession>
<feature type="domain" description="Response regulatory" evidence="8">
    <location>
        <begin position="13"/>
        <end position="126"/>
    </location>
</feature>
<dbReference type="Proteomes" id="UP000273982">
    <property type="component" value="Chromosome"/>
</dbReference>
<evidence type="ECO:0000256" key="1">
    <source>
        <dbReference type="ARBA" id="ARBA00022553"/>
    </source>
</evidence>
<dbReference type="GO" id="GO:0000976">
    <property type="term" value="F:transcription cis-regulatory region binding"/>
    <property type="evidence" value="ECO:0007669"/>
    <property type="project" value="TreeGrafter"/>
</dbReference>
<dbReference type="InterPro" id="IPR039420">
    <property type="entry name" value="WalR-like"/>
</dbReference>
<evidence type="ECO:0000313" key="10">
    <source>
        <dbReference type="EMBL" id="AZG78607.1"/>
    </source>
</evidence>
<dbReference type="InterPro" id="IPR036388">
    <property type="entry name" value="WH-like_DNA-bd_sf"/>
</dbReference>
<evidence type="ECO:0000256" key="3">
    <source>
        <dbReference type="ARBA" id="ARBA00023015"/>
    </source>
</evidence>
<dbReference type="FunFam" id="3.40.50.2300:FF:000001">
    <property type="entry name" value="DNA-binding response regulator PhoB"/>
    <property type="match status" value="1"/>
</dbReference>
<dbReference type="CDD" id="cd00383">
    <property type="entry name" value="trans_reg_C"/>
    <property type="match status" value="1"/>
</dbReference>
<sequence length="238" mass="26515">MNKPASSAADRRWILVVEDDEDIRSLLSKYLSDNGFEVMLARDGKQMDAVLASEQVDLIVLDINLPGEDGFSICMRLRDTGSPPLIMLTARGEDTDRILGIELGADDYLVKPFVPRELLARIGAVLRRTAPDIESSQKISAYSFSGFFLDSSTRRLLGPTGVRVILTSTEFDLLLTLCRNPGKIFSRDELKASSTTERSVDILISRLRQKIENDPRDPTLIQTVRSMGYTFTAKVTVQ</sequence>
<name>A0A3G8M9V2_9HYPH</name>
<organism evidence="10 11">
    <name type="scientific">Methylocystis rosea</name>
    <dbReference type="NCBI Taxonomy" id="173366"/>
    <lineage>
        <taxon>Bacteria</taxon>
        <taxon>Pseudomonadati</taxon>
        <taxon>Pseudomonadota</taxon>
        <taxon>Alphaproteobacteria</taxon>
        <taxon>Hyphomicrobiales</taxon>
        <taxon>Methylocystaceae</taxon>
        <taxon>Methylocystis</taxon>
    </lineage>
</organism>
<dbReference type="PANTHER" id="PTHR48111">
    <property type="entry name" value="REGULATOR OF RPOS"/>
    <property type="match status" value="1"/>
</dbReference>
<dbReference type="AlphaFoldDB" id="A0A3G8M9V2"/>
<keyword evidence="2" id="KW-0902">Two-component regulatory system</keyword>
<dbReference type="GO" id="GO:0032993">
    <property type="term" value="C:protein-DNA complex"/>
    <property type="evidence" value="ECO:0007669"/>
    <property type="project" value="TreeGrafter"/>
</dbReference>
<feature type="DNA-binding region" description="OmpR/PhoB-type" evidence="7">
    <location>
        <begin position="139"/>
        <end position="233"/>
    </location>
</feature>
<dbReference type="GO" id="GO:0006355">
    <property type="term" value="P:regulation of DNA-templated transcription"/>
    <property type="evidence" value="ECO:0007669"/>
    <property type="project" value="InterPro"/>
</dbReference>
<dbReference type="CDD" id="cd17574">
    <property type="entry name" value="REC_OmpR"/>
    <property type="match status" value="1"/>
</dbReference>
<keyword evidence="4 7" id="KW-0238">DNA-binding</keyword>
<reference evidence="10 11" key="1">
    <citation type="submission" date="2018-11" db="EMBL/GenBank/DDBJ databases">
        <title>Genome squencing of methanotrophic bacteria isolated from alkaline groundwater in Korea.</title>
        <authorList>
            <person name="Nguyen L.N."/>
        </authorList>
    </citation>
    <scope>NUCLEOTIDE SEQUENCE [LARGE SCALE GENOMIC DNA]</scope>
    <source>
        <strain evidence="10 11">GW6</strain>
    </source>
</reference>
<dbReference type="PROSITE" id="PS50110">
    <property type="entry name" value="RESPONSE_REGULATORY"/>
    <property type="match status" value="1"/>
</dbReference>
<evidence type="ECO:0000259" key="8">
    <source>
        <dbReference type="PROSITE" id="PS50110"/>
    </source>
</evidence>
<evidence type="ECO:0000313" key="11">
    <source>
        <dbReference type="Proteomes" id="UP000273982"/>
    </source>
</evidence>
<evidence type="ECO:0000259" key="9">
    <source>
        <dbReference type="PROSITE" id="PS51755"/>
    </source>
</evidence>
<dbReference type="Pfam" id="PF00072">
    <property type="entry name" value="Response_reg"/>
    <property type="match status" value="1"/>
</dbReference>
<dbReference type="InterPro" id="IPR011006">
    <property type="entry name" value="CheY-like_superfamily"/>
</dbReference>
<gene>
    <name evidence="10" type="ORF">EHO51_11810</name>
</gene>
<keyword evidence="3" id="KW-0805">Transcription regulation</keyword>
<evidence type="ECO:0000256" key="6">
    <source>
        <dbReference type="PROSITE-ProRule" id="PRU00169"/>
    </source>
</evidence>
<dbReference type="GO" id="GO:0000156">
    <property type="term" value="F:phosphorelay response regulator activity"/>
    <property type="evidence" value="ECO:0007669"/>
    <property type="project" value="TreeGrafter"/>
</dbReference>
<dbReference type="Pfam" id="PF00486">
    <property type="entry name" value="Trans_reg_C"/>
    <property type="match status" value="1"/>
</dbReference>
<dbReference type="Gene3D" id="3.40.50.2300">
    <property type="match status" value="1"/>
</dbReference>
<dbReference type="KEGG" id="mros:EHO51_11810"/>